<dbReference type="Gene3D" id="3.20.20.80">
    <property type="entry name" value="Glycosidases"/>
    <property type="match status" value="1"/>
</dbReference>
<sequence>MGQKEGILIGTHYEYPFGGMATRPEWLPQGEGDWRRDLEMIKDTGFDSIRIRIGLDSSLDEVGRLLDICLELEIGVLFGFATFYVHNSFIEAYPDARVIDRNGVAYPQHEHDFRWQRACINHPEYRRQRDQLLADCATRFASHRAVFDWDVHNEPSIGTGDHACYNPHTVARYREDLAARFSSVSQMNDRWGTAFGDFDEVEPPKEVEKGSGSFWRDWREFIARNLNEFLLSGIRIIKENAPGVRASFNYTDPYHIQRNGQDWWILPQLDYASSSHYWGSGPRTGAEAGSRIALLKALAPGAQAWLTECQGGPFRDDILWRGMNIEAEVNQVFSYASHAHYFYRWDPLMSGPEPWINHMVDADEYDTERRLATKRVIADLRRYEDLIATGETVPARIGIYLTREMVWAANAREAPLSDTVVGLYALFMDLGFEVTFIPHEFKADCNLELVAVPFTLGISESERQVFQSYVERGGRVIAELPMTDLDECRKVCEHLGMDCREWIHPIYFIAGWSMNDEEGKFGGFAFHDQVLLDGYAGDPIATYRDSGEPALISSGPEGRILIPTFALGRSYFSSLHRGLRRLIRGWMPDSLSPDVTVQGVPEEYRSLVEARLVESDRGSLLFLINRSGYDWEVEVQPSGYQAERVRLPTHGATHRLVRRIAEQ</sequence>
<evidence type="ECO:0000259" key="5">
    <source>
        <dbReference type="Pfam" id="PF02449"/>
    </source>
</evidence>
<dbReference type="PANTHER" id="PTHR36447:SF2">
    <property type="entry name" value="BETA-GALACTOSIDASE YESZ"/>
    <property type="match status" value="1"/>
</dbReference>
<dbReference type="GO" id="GO:0004565">
    <property type="term" value="F:beta-galactosidase activity"/>
    <property type="evidence" value="ECO:0007669"/>
    <property type="project" value="InterPro"/>
</dbReference>
<dbReference type="InterPro" id="IPR017853">
    <property type="entry name" value="GH"/>
</dbReference>
<comment type="caution">
    <text evidence="6">The sequence shown here is derived from an EMBL/GenBank/DDBJ whole genome shotgun (WGS) entry which is preliminary data.</text>
</comment>
<protein>
    <recommendedName>
        <fullName evidence="5">Glycoside hydrolase family 42 N-terminal domain-containing protein</fullName>
    </recommendedName>
</protein>
<dbReference type="SUPFAM" id="SSF51445">
    <property type="entry name" value="(Trans)glycosidases"/>
    <property type="match status" value="1"/>
</dbReference>
<keyword evidence="4" id="KW-0326">Glycosidase</keyword>
<dbReference type="Gene3D" id="3.40.50.880">
    <property type="match status" value="1"/>
</dbReference>
<dbReference type="GO" id="GO:0005975">
    <property type="term" value="P:carbohydrate metabolic process"/>
    <property type="evidence" value="ECO:0007669"/>
    <property type="project" value="InterPro"/>
</dbReference>
<dbReference type="GO" id="GO:0046872">
    <property type="term" value="F:metal ion binding"/>
    <property type="evidence" value="ECO:0007669"/>
    <property type="project" value="UniProtKB-KW"/>
</dbReference>
<keyword evidence="2" id="KW-0378">Hydrolase</keyword>
<organism evidence="6">
    <name type="scientific">Caldilineaceae bacterium SB0664_bin_27</name>
    <dbReference type="NCBI Taxonomy" id="2605260"/>
    <lineage>
        <taxon>Bacteria</taxon>
        <taxon>Bacillati</taxon>
        <taxon>Chloroflexota</taxon>
        <taxon>Caldilineae</taxon>
        <taxon>Caldilineales</taxon>
        <taxon>Caldilineaceae</taxon>
    </lineage>
</organism>
<evidence type="ECO:0000256" key="4">
    <source>
        <dbReference type="ARBA" id="ARBA00023295"/>
    </source>
</evidence>
<dbReference type="InterPro" id="IPR003476">
    <property type="entry name" value="Glyco_hydro_42"/>
</dbReference>
<proteinExistence type="predicted"/>
<dbReference type="InterPro" id="IPR013529">
    <property type="entry name" value="Glyco_hydro_42_N"/>
</dbReference>
<gene>
    <name evidence="6" type="ORF">F4Y42_21670</name>
</gene>
<evidence type="ECO:0000256" key="3">
    <source>
        <dbReference type="ARBA" id="ARBA00022833"/>
    </source>
</evidence>
<evidence type="ECO:0000256" key="2">
    <source>
        <dbReference type="ARBA" id="ARBA00022801"/>
    </source>
</evidence>
<dbReference type="AlphaFoldDB" id="A0A6B0Z1C2"/>
<evidence type="ECO:0000313" key="6">
    <source>
        <dbReference type="EMBL" id="MXY96059.1"/>
    </source>
</evidence>
<dbReference type="Pfam" id="PF02449">
    <property type="entry name" value="Glyco_hydro_42"/>
    <property type="match status" value="1"/>
</dbReference>
<dbReference type="GO" id="GO:0009341">
    <property type="term" value="C:beta-galactosidase complex"/>
    <property type="evidence" value="ECO:0007669"/>
    <property type="project" value="InterPro"/>
</dbReference>
<dbReference type="PANTHER" id="PTHR36447">
    <property type="entry name" value="BETA-GALACTOSIDASE GANA"/>
    <property type="match status" value="1"/>
</dbReference>
<keyword evidence="1" id="KW-0479">Metal-binding</keyword>
<reference evidence="6" key="1">
    <citation type="submission" date="2019-09" db="EMBL/GenBank/DDBJ databases">
        <title>Characterisation of the sponge microbiome using genome-centric metagenomics.</title>
        <authorList>
            <person name="Engelberts J.P."/>
            <person name="Robbins S.J."/>
            <person name="De Goeij J.M."/>
            <person name="Aranda M."/>
            <person name="Bell S.C."/>
            <person name="Webster N.S."/>
        </authorList>
    </citation>
    <scope>NUCLEOTIDE SEQUENCE</scope>
    <source>
        <strain evidence="6">SB0664_bin_27</strain>
    </source>
</reference>
<keyword evidence="3" id="KW-0862">Zinc</keyword>
<evidence type="ECO:0000256" key="1">
    <source>
        <dbReference type="ARBA" id="ARBA00022723"/>
    </source>
</evidence>
<feature type="domain" description="Glycoside hydrolase family 42 N-terminal" evidence="5">
    <location>
        <begin position="65"/>
        <end position="380"/>
    </location>
</feature>
<dbReference type="InterPro" id="IPR029062">
    <property type="entry name" value="Class_I_gatase-like"/>
</dbReference>
<dbReference type="EMBL" id="VXRG01000185">
    <property type="protein sequence ID" value="MXY96059.1"/>
    <property type="molecule type" value="Genomic_DNA"/>
</dbReference>
<accession>A0A6B0Z1C2</accession>
<name>A0A6B0Z1C2_9CHLR</name>